<dbReference type="SUPFAM" id="SSF48403">
    <property type="entry name" value="Ankyrin repeat"/>
    <property type="match status" value="1"/>
</dbReference>
<feature type="region of interest" description="Disordered" evidence="1">
    <location>
        <begin position="27"/>
        <end position="87"/>
    </location>
</feature>
<dbReference type="AlphaFoldDB" id="A0AAD6CRF4"/>
<dbReference type="EMBL" id="JAQIZZ010000007">
    <property type="protein sequence ID" value="KAJ5532306.1"/>
    <property type="molecule type" value="Genomic_DNA"/>
</dbReference>
<evidence type="ECO:0000313" key="2">
    <source>
        <dbReference type="EMBL" id="KAJ5532306.1"/>
    </source>
</evidence>
<proteinExistence type="predicted"/>
<dbReference type="Proteomes" id="UP001220324">
    <property type="component" value="Unassembled WGS sequence"/>
</dbReference>
<sequence>MDQLILKLSQLNLNHTHLDLQDEICSQEPSHQTEEPLPMYPIGVNDDTNPSSPLSSNPPSNPPTLFSTPSISTNTTEVSPSPSPQSSLNTLLNSLLTKPEYLTHPNLCRIRQISRSTDAAAAFVGKSLYNNRRFHHELETAFLGPYRDAQRGRKAPLNKLVPITGWQGVEPDVITGAILDDCPGCFDWICRRLPGMDCYGCNVYGWTYVAIAAYARSVQILEYMFAWDQPVGTMNLILCMPSNAFQMTPIPTPLSFVAWRGDLRFLESLLELWKPCPESRIRKGLSSVDKYSLCTFVTEKVAVQFAEIGFPMQDTVISDVDRSGPCFTRLATSWHAAVQNGPGFLEYLERHSKVSKDSLDVNGESPHHYARRANRVDSVLWLQQHNGVPGMASR</sequence>
<protein>
    <submittedName>
        <fullName evidence="2">Uncharacterized protein</fullName>
    </submittedName>
</protein>
<dbReference type="InterPro" id="IPR036770">
    <property type="entry name" value="Ankyrin_rpt-contain_sf"/>
</dbReference>
<keyword evidence="3" id="KW-1185">Reference proteome</keyword>
<evidence type="ECO:0000313" key="3">
    <source>
        <dbReference type="Proteomes" id="UP001220324"/>
    </source>
</evidence>
<comment type="caution">
    <text evidence="2">The sequence shown here is derived from an EMBL/GenBank/DDBJ whole genome shotgun (WGS) entry which is preliminary data.</text>
</comment>
<dbReference type="Gene3D" id="1.25.40.20">
    <property type="entry name" value="Ankyrin repeat-containing domain"/>
    <property type="match status" value="1"/>
</dbReference>
<feature type="compositionally biased region" description="Low complexity" evidence="1">
    <location>
        <begin position="48"/>
        <end position="70"/>
    </location>
</feature>
<name>A0AAD6CRF4_9EURO</name>
<gene>
    <name evidence="2" type="ORF">N7494_008858</name>
</gene>
<evidence type="ECO:0000256" key="1">
    <source>
        <dbReference type="SAM" id="MobiDB-lite"/>
    </source>
</evidence>
<organism evidence="2 3">
    <name type="scientific">Penicillium frequentans</name>
    <dbReference type="NCBI Taxonomy" id="3151616"/>
    <lineage>
        <taxon>Eukaryota</taxon>
        <taxon>Fungi</taxon>
        <taxon>Dikarya</taxon>
        <taxon>Ascomycota</taxon>
        <taxon>Pezizomycotina</taxon>
        <taxon>Eurotiomycetes</taxon>
        <taxon>Eurotiomycetidae</taxon>
        <taxon>Eurotiales</taxon>
        <taxon>Aspergillaceae</taxon>
        <taxon>Penicillium</taxon>
    </lineage>
</organism>
<reference evidence="2 3" key="1">
    <citation type="journal article" date="2023" name="IMA Fungus">
        <title>Comparative genomic study of the Penicillium genus elucidates a diverse pangenome and 15 lateral gene transfer events.</title>
        <authorList>
            <person name="Petersen C."/>
            <person name="Sorensen T."/>
            <person name="Nielsen M.R."/>
            <person name="Sondergaard T.E."/>
            <person name="Sorensen J.L."/>
            <person name="Fitzpatrick D.A."/>
            <person name="Frisvad J.C."/>
            <person name="Nielsen K.L."/>
        </authorList>
    </citation>
    <scope>NUCLEOTIDE SEQUENCE [LARGE SCALE GENOMIC DNA]</scope>
    <source>
        <strain evidence="2 3">IBT 35679</strain>
    </source>
</reference>
<accession>A0AAD6CRF4</accession>